<evidence type="ECO:0000256" key="2">
    <source>
        <dbReference type="SAM" id="Phobius"/>
    </source>
</evidence>
<evidence type="ECO:0000256" key="1">
    <source>
        <dbReference type="ARBA" id="ARBA00005801"/>
    </source>
</evidence>
<accession>A0A6I2V210</accession>
<feature type="transmembrane region" description="Helical" evidence="2">
    <location>
        <begin position="180"/>
        <end position="197"/>
    </location>
</feature>
<keyword evidence="2" id="KW-0472">Membrane</keyword>
<dbReference type="Pfam" id="PF01478">
    <property type="entry name" value="Peptidase_A24"/>
    <property type="match status" value="1"/>
</dbReference>
<dbReference type="EMBL" id="VUNL01000013">
    <property type="protein sequence ID" value="MSV25666.1"/>
    <property type="molecule type" value="Genomic_DNA"/>
</dbReference>
<dbReference type="InterPro" id="IPR000045">
    <property type="entry name" value="Prepilin_IV_endopep_pep"/>
</dbReference>
<sequence length="209" mass="22652">MRWPPCRGFWPMNAGSMPEHQARRKEPFQMLRRKECVEIFLLETAALFAAMLSGRYGAELAVSGGLALVLILLALTDLRCGLLPDRLTAVLAVASVFCWGWGSLDWSEAAAGGIISGGSLFFLRLASRGGLGLGDVKMGAALGLWLGWQAVIPALALAFLLGGTIALLLCTSRMCWKDSMAFGPFLAIGGYAAFLWGRQCWQWYAAYLL</sequence>
<evidence type="ECO:0000313" key="4">
    <source>
        <dbReference type="EMBL" id="MSV25666.1"/>
    </source>
</evidence>
<organism evidence="4 5">
    <name type="scientific">Selenomonas montiformis</name>
    <dbReference type="NCBI Taxonomy" id="2652285"/>
    <lineage>
        <taxon>Bacteria</taxon>
        <taxon>Bacillati</taxon>
        <taxon>Bacillota</taxon>
        <taxon>Negativicutes</taxon>
        <taxon>Selenomonadales</taxon>
        <taxon>Selenomonadaceae</taxon>
        <taxon>Selenomonas</taxon>
    </lineage>
</organism>
<comment type="similarity">
    <text evidence="1">Belongs to the peptidase A24 family.</text>
</comment>
<protein>
    <submittedName>
        <fullName evidence="4">Prepilin peptidase</fullName>
    </submittedName>
</protein>
<name>A0A6I2V210_9FIRM</name>
<feature type="transmembrane region" description="Helical" evidence="2">
    <location>
        <begin position="58"/>
        <end position="75"/>
    </location>
</feature>
<feature type="transmembrane region" description="Helical" evidence="2">
    <location>
        <begin position="87"/>
        <end position="104"/>
    </location>
</feature>
<feature type="transmembrane region" description="Helical" evidence="2">
    <location>
        <begin position="139"/>
        <end position="168"/>
    </location>
</feature>
<reference evidence="4 5" key="1">
    <citation type="submission" date="2019-08" db="EMBL/GenBank/DDBJ databases">
        <title>In-depth cultivation of the pig gut microbiome towards novel bacterial diversity and tailored functional studies.</title>
        <authorList>
            <person name="Wylensek D."/>
            <person name="Hitch T.C.A."/>
            <person name="Clavel T."/>
        </authorList>
    </citation>
    <scope>NUCLEOTIDE SEQUENCE [LARGE SCALE GENOMIC DNA]</scope>
    <source>
        <strain evidence="5">WCA-380-WT-3B3</strain>
    </source>
</reference>
<feature type="transmembrane region" description="Helical" evidence="2">
    <location>
        <begin position="110"/>
        <end position="127"/>
    </location>
</feature>
<gene>
    <name evidence="4" type="ORF">FYJ78_10930</name>
</gene>
<evidence type="ECO:0000259" key="3">
    <source>
        <dbReference type="Pfam" id="PF01478"/>
    </source>
</evidence>
<keyword evidence="5" id="KW-1185">Reference proteome</keyword>
<dbReference type="GO" id="GO:0005886">
    <property type="term" value="C:plasma membrane"/>
    <property type="evidence" value="ECO:0007669"/>
    <property type="project" value="TreeGrafter"/>
</dbReference>
<dbReference type="GO" id="GO:0004190">
    <property type="term" value="F:aspartic-type endopeptidase activity"/>
    <property type="evidence" value="ECO:0007669"/>
    <property type="project" value="InterPro"/>
</dbReference>
<keyword evidence="2" id="KW-0812">Transmembrane</keyword>
<dbReference type="AlphaFoldDB" id="A0A6I2V210"/>
<comment type="caution">
    <text evidence="4">The sequence shown here is derived from an EMBL/GenBank/DDBJ whole genome shotgun (WGS) entry which is preliminary data.</text>
</comment>
<feature type="domain" description="Prepilin type IV endopeptidase peptidase" evidence="3">
    <location>
        <begin position="66"/>
        <end position="167"/>
    </location>
</feature>
<dbReference type="Proteomes" id="UP000430222">
    <property type="component" value="Unassembled WGS sequence"/>
</dbReference>
<keyword evidence="2" id="KW-1133">Transmembrane helix</keyword>
<dbReference type="GO" id="GO:0006465">
    <property type="term" value="P:signal peptide processing"/>
    <property type="evidence" value="ECO:0007669"/>
    <property type="project" value="TreeGrafter"/>
</dbReference>
<dbReference type="PANTHER" id="PTHR30487:SF0">
    <property type="entry name" value="PREPILIN LEADER PEPTIDASE_N-METHYLTRANSFERASE-RELATED"/>
    <property type="match status" value="1"/>
</dbReference>
<dbReference type="PANTHER" id="PTHR30487">
    <property type="entry name" value="TYPE 4 PREPILIN-LIKE PROTEINS LEADER PEPTIDE-PROCESSING ENZYME"/>
    <property type="match status" value="1"/>
</dbReference>
<proteinExistence type="inferred from homology"/>
<dbReference type="InterPro" id="IPR050882">
    <property type="entry name" value="Prepilin_peptidase/N-MTase"/>
</dbReference>
<dbReference type="Gene3D" id="1.20.120.1220">
    <property type="match status" value="1"/>
</dbReference>
<evidence type="ECO:0000313" key="5">
    <source>
        <dbReference type="Proteomes" id="UP000430222"/>
    </source>
</evidence>